<evidence type="ECO:0000256" key="2">
    <source>
        <dbReference type="SAM" id="MobiDB-lite"/>
    </source>
</evidence>
<evidence type="ECO:0000313" key="4">
    <source>
        <dbReference type="EMBL" id="KAF9694338.1"/>
    </source>
</evidence>
<evidence type="ECO:0000256" key="1">
    <source>
        <dbReference type="ARBA" id="ARBA00022676"/>
    </source>
</evidence>
<evidence type="ECO:0000259" key="3">
    <source>
        <dbReference type="Pfam" id="PF00534"/>
    </source>
</evidence>
<accession>A0A8H7J326</accession>
<dbReference type="OrthoDB" id="512920at2759"/>
<dbReference type="EMBL" id="RZGK01000013">
    <property type="protein sequence ID" value="KAF9694338.1"/>
    <property type="molecule type" value="Genomic_DNA"/>
</dbReference>
<protein>
    <recommendedName>
        <fullName evidence="3">Glycosyl transferase family 1 domain-containing protein</fullName>
    </recommendedName>
</protein>
<dbReference type="Gene3D" id="3.40.50.2000">
    <property type="entry name" value="Glycogen Phosphorylase B"/>
    <property type="match status" value="1"/>
</dbReference>
<feature type="region of interest" description="Disordered" evidence="2">
    <location>
        <begin position="1"/>
        <end position="30"/>
    </location>
</feature>
<keyword evidence="1" id="KW-0328">Glycosyltransferase</keyword>
<keyword evidence="5" id="KW-1185">Reference proteome</keyword>
<dbReference type="InterPro" id="IPR001296">
    <property type="entry name" value="Glyco_trans_1"/>
</dbReference>
<reference evidence="4" key="1">
    <citation type="submission" date="2018-12" db="EMBL/GenBank/DDBJ databases">
        <authorList>
            <person name="Syme R.A."/>
            <person name="Farfan-Caceres L."/>
            <person name="Lichtenzveig J."/>
        </authorList>
    </citation>
    <scope>NUCLEOTIDE SEQUENCE</scope>
    <source>
        <strain evidence="4">Al4</strain>
    </source>
</reference>
<gene>
    <name evidence="4" type="ORF">EKO04_007688</name>
</gene>
<feature type="compositionally biased region" description="Low complexity" evidence="2">
    <location>
        <begin position="7"/>
        <end position="30"/>
    </location>
</feature>
<feature type="domain" description="Glycosyl transferase family 1" evidence="3">
    <location>
        <begin position="360"/>
        <end position="409"/>
    </location>
</feature>
<reference evidence="4" key="2">
    <citation type="submission" date="2020-09" db="EMBL/GenBank/DDBJ databases">
        <title>Reference genome assembly for Australian Ascochyta lentis isolate Al4.</title>
        <authorList>
            <person name="Lee R.C."/>
            <person name="Farfan-Caceres L.M."/>
            <person name="Debler J.W."/>
            <person name="Williams A.H."/>
            <person name="Henares B.M."/>
        </authorList>
    </citation>
    <scope>NUCLEOTIDE SEQUENCE</scope>
    <source>
        <strain evidence="4">Al4</strain>
    </source>
</reference>
<proteinExistence type="predicted"/>
<dbReference type="SUPFAM" id="SSF53756">
    <property type="entry name" value="UDP-Glycosyltransferase/glycogen phosphorylase"/>
    <property type="match status" value="1"/>
</dbReference>
<keyword evidence="1" id="KW-0808">Transferase</keyword>
<comment type="caution">
    <text evidence="4">The sequence shown here is derived from an EMBL/GenBank/DDBJ whole genome shotgun (WGS) entry which is preliminary data.</text>
</comment>
<evidence type="ECO:0000313" key="5">
    <source>
        <dbReference type="Proteomes" id="UP000651452"/>
    </source>
</evidence>
<dbReference type="Pfam" id="PF00534">
    <property type="entry name" value="Glycos_transf_1"/>
    <property type="match status" value="1"/>
</dbReference>
<organism evidence="4 5">
    <name type="scientific">Ascochyta lentis</name>
    <dbReference type="NCBI Taxonomy" id="205686"/>
    <lineage>
        <taxon>Eukaryota</taxon>
        <taxon>Fungi</taxon>
        <taxon>Dikarya</taxon>
        <taxon>Ascomycota</taxon>
        <taxon>Pezizomycotina</taxon>
        <taxon>Dothideomycetes</taxon>
        <taxon>Pleosporomycetidae</taxon>
        <taxon>Pleosporales</taxon>
        <taxon>Pleosporineae</taxon>
        <taxon>Didymellaceae</taxon>
        <taxon>Ascochyta</taxon>
    </lineage>
</organism>
<dbReference type="AlphaFoldDB" id="A0A8H7J326"/>
<dbReference type="Proteomes" id="UP000651452">
    <property type="component" value="Unassembled WGS sequence"/>
</dbReference>
<sequence>MAHQSSKETISSFSTSPSASSASSSFSFSSDTSHASILTSDLIPMRVFLFQTAKGLFSSSGGYKANICLLRYLASRGHSVRQLCYSHPGEVEAYVRTAAECGWHDPQLRRRLLHLSAQDGLPGVDVKVEELVLNDGVEFVALESEVFDTAFGGKEGVLKEITRQTADYIETKTLSPRLLDFVSFMQQEITRFAPTHIISNDGLSMMATSALVMPNIDVCRVGVVHTAEQLPFGPFAGGMPGHGSSPSEINLYRQLDGIWSVSSAIENYALKHGQLQTRFFVHHAWTYLEEKEQRIPAHLHNWNRRFIGMINPCPVKGSSILIGLAKLCPQHDFLVYKSWGFNDEIGNQMKDLENITVRPTSKDMEEVWRDIKVLLVPSLWLEAWGIVVIEAHLRGIPVISSDAGALPEAMLGLDHIIPVNPIQGEYDEKGAYVVPDQCVRPWAKTVNERVSNRLEYERLSTKVRDVTQRWLKNADETALERCLVDLAADPSKNRVA</sequence>
<name>A0A8H7J326_9PLEO</name>